<dbReference type="Proteomes" id="UP000261640">
    <property type="component" value="Unplaced"/>
</dbReference>
<sequence length="96" mass="10986">MVMMMLLLVCTMAPLVILAGPVTIRHKLDENLNQIIDLVEEYNKSLNRVRHSCFCLLFANCTELLKDVTPNGISIELPELTEYLVMCIRQRNFSMG</sequence>
<organism evidence="2 3">
    <name type="scientific">Mastacembelus armatus</name>
    <name type="common">zig-zag eel</name>
    <dbReference type="NCBI Taxonomy" id="205130"/>
    <lineage>
        <taxon>Eukaryota</taxon>
        <taxon>Metazoa</taxon>
        <taxon>Chordata</taxon>
        <taxon>Craniata</taxon>
        <taxon>Vertebrata</taxon>
        <taxon>Euteleostomi</taxon>
        <taxon>Actinopterygii</taxon>
        <taxon>Neopterygii</taxon>
        <taxon>Teleostei</taxon>
        <taxon>Neoteleostei</taxon>
        <taxon>Acanthomorphata</taxon>
        <taxon>Anabantaria</taxon>
        <taxon>Synbranchiformes</taxon>
        <taxon>Mastacembelidae</taxon>
        <taxon>Mastacembelus</taxon>
    </lineage>
</organism>
<reference evidence="2" key="1">
    <citation type="submission" date="2025-08" db="UniProtKB">
        <authorList>
            <consortium name="Ensembl"/>
        </authorList>
    </citation>
    <scope>IDENTIFICATION</scope>
</reference>
<dbReference type="AlphaFoldDB" id="A0A3Q3N8B7"/>
<dbReference type="InParanoid" id="A0A3Q3N8B7"/>
<dbReference type="Ensembl" id="ENSMAMT00000032587.2">
    <property type="protein sequence ID" value="ENSMAMP00000031756.1"/>
    <property type="gene ID" value="ENSMAMG00000021380.2"/>
</dbReference>
<proteinExistence type="predicted"/>
<accession>A0A3Q3N8B7</accession>
<protein>
    <submittedName>
        <fullName evidence="2">Uncharacterized protein</fullName>
    </submittedName>
</protein>
<evidence type="ECO:0000313" key="3">
    <source>
        <dbReference type="Proteomes" id="UP000261640"/>
    </source>
</evidence>
<evidence type="ECO:0000313" key="2">
    <source>
        <dbReference type="Ensembl" id="ENSMAMP00000031756.1"/>
    </source>
</evidence>
<reference evidence="2" key="2">
    <citation type="submission" date="2025-09" db="UniProtKB">
        <authorList>
            <consortium name="Ensembl"/>
        </authorList>
    </citation>
    <scope>IDENTIFICATION</scope>
</reference>
<name>A0A3Q3N8B7_9TELE</name>
<feature type="chain" id="PRO_5018783480" evidence="1">
    <location>
        <begin position="20"/>
        <end position="96"/>
    </location>
</feature>
<keyword evidence="3" id="KW-1185">Reference proteome</keyword>
<keyword evidence="1" id="KW-0732">Signal</keyword>
<evidence type="ECO:0000256" key="1">
    <source>
        <dbReference type="SAM" id="SignalP"/>
    </source>
</evidence>
<feature type="signal peptide" evidence="1">
    <location>
        <begin position="1"/>
        <end position="19"/>
    </location>
</feature>